<evidence type="ECO:0000313" key="1">
    <source>
        <dbReference type="EMBL" id="GAH12549.1"/>
    </source>
</evidence>
<dbReference type="EMBL" id="BART01035250">
    <property type="protein sequence ID" value="GAH12549.1"/>
    <property type="molecule type" value="Genomic_DNA"/>
</dbReference>
<protein>
    <submittedName>
        <fullName evidence="1">Uncharacterized protein</fullName>
    </submittedName>
</protein>
<dbReference type="AlphaFoldDB" id="X1E5U5"/>
<reference evidence="1" key="1">
    <citation type="journal article" date="2014" name="Front. Microbiol.">
        <title>High frequency of phylogenetically diverse reductive dehalogenase-homologous genes in deep subseafloor sedimentary metagenomes.</title>
        <authorList>
            <person name="Kawai M."/>
            <person name="Futagami T."/>
            <person name="Toyoda A."/>
            <person name="Takaki Y."/>
            <person name="Nishi S."/>
            <person name="Hori S."/>
            <person name="Arai W."/>
            <person name="Tsubouchi T."/>
            <person name="Morono Y."/>
            <person name="Uchiyama I."/>
            <person name="Ito T."/>
            <person name="Fujiyama A."/>
            <person name="Inagaki F."/>
            <person name="Takami H."/>
        </authorList>
    </citation>
    <scope>NUCLEOTIDE SEQUENCE</scope>
    <source>
        <strain evidence="1">Expedition CK06-06</strain>
    </source>
</reference>
<accession>X1E5U5</accession>
<name>X1E5U5_9ZZZZ</name>
<comment type="caution">
    <text evidence="1">The sequence shown here is derived from an EMBL/GenBank/DDBJ whole genome shotgun (WGS) entry which is preliminary data.</text>
</comment>
<feature type="non-terminal residue" evidence="1">
    <location>
        <position position="1"/>
    </location>
</feature>
<proteinExistence type="predicted"/>
<organism evidence="1">
    <name type="scientific">marine sediment metagenome</name>
    <dbReference type="NCBI Taxonomy" id="412755"/>
    <lineage>
        <taxon>unclassified sequences</taxon>
        <taxon>metagenomes</taxon>
        <taxon>ecological metagenomes</taxon>
    </lineage>
</organism>
<gene>
    <name evidence="1" type="ORF">S01H4_59955</name>
</gene>
<sequence length="41" mass="4579">FPEVSTFLTTYDYSPFNLQLASKVIVGKHKAQGILPITLKI</sequence>